<accession>A0ABR3EV03</accession>
<sequence length="594" mass="67705">MSAITSEAGLRTSLCDQCNADLVRPCYPEITMDHFRHHPFPSDADVSTHAAYIELEKHALERYDKEIERLQSTVQKLRDNRALLRQQMNRRRYFISSQRKLPIELWTEILLEACYRKTTSRSSDPFVPVSDIIIPYRISLTPSEFHRSRIPPLSLSRTCYLWEKIISNTPAFWSCVEIELSHRPPSVQVLRTLETFFSKSREAPLTLKLSSTLSFVNHPSPDAAKDTLIILRHNLTRAQSLDVEMFSLCELLRYGELSMPLLEKFILHGNGWVGAPHETQVLRAGNLIVPPSLASLSVDSMHVLINQTLLRDPSPALTTFECWEEIANSQLPVIRVACPRLQVLKISVEDEEQNGTTGTWPENWAPSTIHTLHINIPRTDPSAVIESLTTTTPFLCNLDLCLPYWPEPEEAFERIIHPFTAFLRRSGRNLESLGFSCFADLPAVDDSTWLSEILLLLPRLKTLRFATTVFNKGVRLSPLHRLTSLLTVASGEQVTLLPNVHTLVARVSWYPEYHAADAVHMAQKFTSLVESRSRSDCVLKRSELIISNDDSDWYHWRDEHEDLSDLALDLMRRQDGLLEKGITCSIKGIETPID</sequence>
<evidence type="ECO:0000313" key="2">
    <source>
        <dbReference type="EMBL" id="KAL0566728.1"/>
    </source>
</evidence>
<keyword evidence="1" id="KW-0175">Coiled coil</keyword>
<proteinExistence type="predicted"/>
<evidence type="ECO:0000313" key="3">
    <source>
        <dbReference type="Proteomes" id="UP001465976"/>
    </source>
</evidence>
<keyword evidence="3" id="KW-1185">Reference proteome</keyword>
<reference evidence="2 3" key="1">
    <citation type="submission" date="2024-02" db="EMBL/GenBank/DDBJ databases">
        <title>A draft genome for the cacao thread blight pathogen Marasmius crinis-equi.</title>
        <authorList>
            <person name="Cohen S.P."/>
            <person name="Baruah I.K."/>
            <person name="Amoako-Attah I."/>
            <person name="Bukari Y."/>
            <person name="Meinhardt L.W."/>
            <person name="Bailey B.A."/>
        </authorList>
    </citation>
    <scope>NUCLEOTIDE SEQUENCE [LARGE SCALE GENOMIC DNA]</scope>
    <source>
        <strain evidence="2 3">GH-76</strain>
    </source>
</reference>
<evidence type="ECO:0000256" key="1">
    <source>
        <dbReference type="SAM" id="Coils"/>
    </source>
</evidence>
<comment type="caution">
    <text evidence="2">The sequence shown here is derived from an EMBL/GenBank/DDBJ whole genome shotgun (WGS) entry which is preliminary data.</text>
</comment>
<dbReference type="EMBL" id="JBAHYK010001796">
    <property type="protein sequence ID" value="KAL0566728.1"/>
    <property type="molecule type" value="Genomic_DNA"/>
</dbReference>
<protein>
    <recommendedName>
        <fullName evidence="4">F-box domain-containing protein</fullName>
    </recommendedName>
</protein>
<name>A0ABR3EV03_9AGAR</name>
<feature type="coiled-coil region" evidence="1">
    <location>
        <begin position="53"/>
        <end position="87"/>
    </location>
</feature>
<organism evidence="2 3">
    <name type="scientific">Marasmius crinis-equi</name>
    <dbReference type="NCBI Taxonomy" id="585013"/>
    <lineage>
        <taxon>Eukaryota</taxon>
        <taxon>Fungi</taxon>
        <taxon>Dikarya</taxon>
        <taxon>Basidiomycota</taxon>
        <taxon>Agaricomycotina</taxon>
        <taxon>Agaricomycetes</taxon>
        <taxon>Agaricomycetidae</taxon>
        <taxon>Agaricales</taxon>
        <taxon>Marasmiineae</taxon>
        <taxon>Marasmiaceae</taxon>
        <taxon>Marasmius</taxon>
    </lineage>
</organism>
<evidence type="ECO:0008006" key="4">
    <source>
        <dbReference type="Google" id="ProtNLM"/>
    </source>
</evidence>
<gene>
    <name evidence="2" type="ORF">V5O48_015273</name>
</gene>
<dbReference type="Proteomes" id="UP001465976">
    <property type="component" value="Unassembled WGS sequence"/>
</dbReference>